<evidence type="ECO:0000256" key="1">
    <source>
        <dbReference type="SAM" id="Coils"/>
    </source>
</evidence>
<organism evidence="4 5">
    <name type="scientific">Trichoderma lentiforme</name>
    <dbReference type="NCBI Taxonomy" id="1567552"/>
    <lineage>
        <taxon>Eukaryota</taxon>
        <taxon>Fungi</taxon>
        <taxon>Dikarya</taxon>
        <taxon>Ascomycota</taxon>
        <taxon>Pezizomycotina</taxon>
        <taxon>Sordariomycetes</taxon>
        <taxon>Hypocreomycetidae</taxon>
        <taxon>Hypocreales</taxon>
        <taxon>Hypocreaceae</taxon>
        <taxon>Trichoderma</taxon>
    </lineage>
</organism>
<accession>A0A9P4XNA5</accession>
<dbReference type="InterPro" id="IPR051492">
    <property type="entry name" value="Dynamin-Rho_GEF"/>
</dbReference>
<dbReference type="Proteomes" id="UP000801864">
    <property type="component" value="Unassembled WGS sequence"/>
</dbReference>
<dbReference type="PANTHER" id="PTHR22834:SF21">
    <property type="entry name" value="GUANYL NUCLEOTIDE EXCHANGE FACTOR, PUTATIVE (AFU_ORTHOLOGUE AFUA_5G11890)-RELATED"/>
    <property type="match status" value="1"/>
</dbReference>
<evidence type="ECO:0000313" key="5">
    <source>
        <dbReference type="Proteomes" id="UP000801864"/>
    </source>
</evidence>
<keyword evidence="5" id="KW-1185">Reference proteome</keyword>
<dbReference type="Gene3D" id="1.20.900.10">
    <property type="entry name" value="Dbl homology (DH) domain"/>
    <property type="match status" value="1"/>
</dbReference>
<evidence type="ECO:0000256" key="2">
    <source>
        <dbReference type="SAM" id="MobiDB-lite"/>
    </source>
</evidence>
<feature type="compositionally biased region" description="Polar residues" evidence="2">
    <location>
        <begin position="1106"/>
        <end position="1119"/>
    </location>
</feature>
<reference evidence="4 5" key="1">
    <citation type="submission" date="2018-06" db="EMBL/GenBank/DDBJ databases">
        <title>Genome analysis of cellulolytic fungus Trichoderma lentiforme CFAM-422.</title>
        <authorList>
            <person name="Steindorff A.S."/>
            <person name="Formighieri E.F."/>
            <person name="Midorikawa G.E.O."/>
            <person name="Tamietti M.S."/>
            <person name="Ramos E.Z."/>
            <person name="Silva A.S."/>
            <person name="Bon E.P.S."/>
            <person name="Mendes T.D."/>
            <person name="Damaso M.C.T."/>
            <person name="Favaro L.C.L."/>
        </authorList>
    </citation>
    <scope>NUCLEOTIDE SEQUENCE [LARGE SCALE GENOMIC DNA]</scope>
    <source>
        <strain evidence="4 5">CFAM-422</strain>
    </source>
</reference>
<dbReference type="Pfam" id="PF00621">
    <property type="entry name" value="RhoGEF"/>
    <property type="match status" value="1"/>
</dbReference>
<gene>
    <name evidence="4" type="ORF">CFAM422_001711</name>
</gene>
<feature type="compositionally biased region" description="Polar residues" evidence="2">
    <location>
        <begin position="1358"/>
        <end position="1367"/>
    </location>
</feature>
<feature type="region of interest" description="Disordered" evidence="2">
    <location>
        <begin position="1129"/>
        <end position="1267"/>
    </location>
</feature>
<dbReference type="InterPro" id="IPR000219">
    <property type="entry name" value="DH_dom"/>
</dbReference>
<feature type="non-terminal residue" evidence="4">
    <location>
        <position position="1"/>
    </location>
</feature>
<evidence type="ECO:0000259" key="3">
    <source>
        <dbReference type="PROSITE" id="PS50010"/>
    </source>
</evidence>
<dbReference type="InterPro" id="IPR035899">
    <property type="entry name" value="DBL_dom_sf"/>
</dbReference>
<dbReference type="PROSITE" id="PS50010">
    <property type="entry name" value="DH_2"/>
    <property type="match status" value="1"/>
</dbReference>
<dbReference type="GO" id="GO:0005085">
    <property type="term" value="F:guanyl-nucleotide exchange factor activity"/>
    <property type="evidence" value="ECO:0007669"/>
    <property type="project" value="InterPro"/>
</dbReference>
<dbReference type="PANTHER" id="PTHR22834">
    <property type="entry name" value="NUCLEAR FUSION PROTEIN FUS2"/>
    <property type="match status" value="1"/>
</dbReference>
<dbReference type="GO" id="GO:0031991">
    <property type="term" value="P:regulation of actomyosin contractile ring contraction"/>
    <property type="evidence" value="ECO:0007669"/>
    <property type="project" value="TreeGrafter"/>
</dbReference>
<dbReference type="GO" id="GO:0005737">
    <property type="term" value="C:cytoplasm"/>
    <property type="evidence" value="ECO:0007669"/>
    <property type="project" value="TreeGrafter"/>
</dbReference>
<dbReference type="SMART" id="SM00325">
    <property type="entry name" value="RhoGEF"/>
    <property type="match status" value="1"/>
</dbReference>
<dbReference type="EMBL" id="QLNT01000002">
    <property type="protein sequence ID" value="KAF3076594.1"/>
    <property type="molecule type" value="Genomic_DNA"/>
</dbReference>
<protein>
    <recommendedName>
        <fullName evidence="3">DH domain-containing protein</fullName>
    </recommendedName>
</protein>
<proteinExistence type="predicted"/>
<feature type="region of interest" description="Disordered" evidence="2">
    <location>
        <begin position="1100"/>
        <end position="1119"/>
    </location>
</feature>
<comment type="caution">
    <text evidence="4">The sequence shown here is derived from an EMBL/GenBank/DDBJ whole genome shotgun (WGS) entry which is preliminary data.</text>
</comment>
<dbReference type="InterPro" id="IPR057454">
    <property type="entry name" value="Bud3_C"/>
</dbReference>
<evidence type="ECO:0000313" key="4">
    <source>
        <dbReference type="EMBL" id="KAF3076594.1"/>
    </source>
</evidence>
<feature type="region of interest" description="Disordered" evidence="2">
    <location>
        <begin position="1335"/>
        <end position="1388"/>
    </location>
</feature>
<sequence length="1576" mass="176580">QDTNTRESSHLYHPTSYIATQSSSGYERRPLTTHDTMVRVTDELALSPEHIALYHAPDPLLGQLPVLIFHGPSTTANYTLNSSRVQVHVFTPAGFQSFPRITISPSSPFYSVVNHLPREFQGDEVYRGLAFGLFRYFKELPENVKNHLKNVYPPKGKRPGSAPALFSEQHAADLVKEMVKSENTVDVVATLDEALQTQHISNVDIDLLLPPGSIVPPQPSEFEEMPDDEDDIIDPTLRQYGMYTPLVKLFGEPVFLPTSKLRRAPSKPTPLNRNKTFTKDQKIELRMKMGELVDTEERYVLKVQELVKTVANDFRNKSKTRPVESLSPSEEELEKLFPKSSDGILQVNSAFVEELRKIMDETEEDAVKDMEIPTMTLSSTKAPNNPTRVKDPLGALAMAKLFLEWFPKFTQCYQDYIKASQHFPTLLNSFLDQQSSFRQRVSQAGEQTIRSLLIEPVQRLPRYSLLIDQIIASLPITHPALQPMLKARDIITNICSMDDPLPDKPHVANRLRNMVEAWPADLEPQGRLILAADFLELSPPYQATVDSDDAGIFLLFSDYIVMLRKSGDNNMTGRDLLREIDKPSAAELLISMTNAAGGPGVYEFIFTGWHHLADVRFTESADGHLVWMTSSAEMKGMHPGEHKVPKAITSRCFLLQEAFEGKAAKWSEDVVKARIEARFSETEREDPRWTLRSVRMPENNLGLHAAIYQEGADQLVEGRSEPAFIRVVVDHEKGTKGAPVGHYGIEIVINVASKNMKRISLLTVGLNGKQYQDDVALEDFLPTMSRRIMQLLSAQFNVSNRNLTAPMVSYNSKTLRTLCLFNRAEKTRSFLAASPVKLFTSLWSGGSNNASETTLSEIKHQHQPSIQRADSHHSVYGSIRGRDNSRRPLEEVMPENPLVRLEQTFEAFTTALQYRKGSIHGRTLMHRSMADELLVNDLYNRLIENPSEVEVANDVGTEVVFTAFENFLHIAWAEQIGPVTTIKMLDTLQERANKRVPGEFADFVNFLFKELAPQNRRAFTALIKLLADLLDGCSNDSDRGALTLAFSEMLVTDGTAANYINLLDRLVDDCDRIFGEPTYAGFSLADLALIESFQARANGGPGLGSGNKSHQGSVTSNTSSLRRKFGLDMLLRQNSNSKEERNSVWRSLGKHRNSASGESQSMSRATMQQALRQRSIDDNNISKRFTLGRPGSGDRVHVASAFEELNRPPSAHRQEYPLDTIGEPVSEPPTPGSPRRHAKRRSSLSDLPSLMETESIQEEREAEEREDALQVLQNTSEKVNGSPNVIPVKTPLLSPDSSLLKSPRQKENMGSVDIYGSVRIRAGSPIKEIQAKLEQAMRGNSPTRQDPPPYRRPKPTHTKTLSTSNIPTLLPPKPIRPGSSSGETPVRVTISPTRTPAQKLRLQSPQKLRERLQTEKTAVGEADAMLQSELFKIGEEMARVNNDSLTDSEAASIQLLASSVASLEDRMPGVMQELRDRQDELQRDVEITLKTTESKMRSIDQLHKEAVAENELLYERFNTELGKIVKALKGKGKEDKEELIVKLKTQGEELAKMKKENARLKREMISLRAALKGTTE</sequence>
<name>A0A9P4XNA5_9HYPO</name>
<dbReference type="SUPFAM" id="SSF48065">
    <property type="entry name" value="DBL homology domain (DH-domain)"/>
    <property type="match status" value="1"/>
</dbReference>
<keyword evidence="1" id="KW-0175">Coiled coil</keyword>
<feature type="compositionally biased region" description="Polar residues" evidence="2">
    <location>
        <begin position="1154"/>
        <end position="1173"/>
    </location>
</feature>
<dbReference type="GO" id="GO:0032955">
    <property type="term" value="P:regulation of division septum assembly"/>
    <property type="evidence" value="ECO:0007669"/>
    <property type="project" value="TreeGrafter"/>
</dbReference>
<feature type="coiled-coil region" evidence="1">
    <location>
        <begin position="1536"/>
        <end position="1570"/>
    </location>
</feature>
<feature type="domain" description="DH" evidence="3">
    <location>
        <begin position="284"/>
        <end position="501"/>
    </location>
</feature>
<dbReference type="Pfam" id="PF25351">
    <property type="entry name" value="PH_BUD3_C"/>
    <property type="match status" value="1"/>
</dbReference>